<dbReference type="InterPro" id="IPR001214">
    <property type="entry name" value="SET_dom"/>
</dbReference>
<evidence type="ECO:0000256" key="5">
    <source>
        <dbReference type="ARBA" id="ARBA00022691"/>
    </source>
</evidence>
<proteinExistence type="predicted"/>
<keyword evidence="5" id="KW-0949">S-adenosyl-L-methionine</keyword>
<comment type="subcellular location">
    <subcellularLocation>
        <location evidence="1">Chromosome</location>
    </subcellularLocation>
</comment>
<dbReference type="SUPFAM" id="SSF82199">
    <property type="entry name" value="SET domain"/>
    <property type="match status" value="1"/>
</dbReference>
<evidence type="ECO:0000256" key="1">
    <source>
        <dbReference type="ARBA" id="ARBA00004286"/>
    </source>
</evidence>
<dbReference type="Proteomes" id="UP000814243">
    <property type="component" value="Unassembled WGS sequence"/>
</dbReference>
<sequence>MNDNYSHVEEDLFYITENILGPCDNSVEYERLQDDFNSVYEHCQCLSICSVTTCKCLENSCGDNYQVCQDRYKLVSKPNSYPLVECNDICTCSTECGNRVVQKGPFEGLDIRICDKGFGLFATSAITAGTFICEYAGEILTSKQASLRHDRNRMMGKSNYIFCLRELSGSNTVVTIIDPSIFGNIGRYINHSCDPNSHILPVRCGSPIPKLAIFACKDISVDEEITFHYGLDGTDMVNEKDRIKCLCKAQNCRGFIPFQNY</sequence>
<dbReference type="SMART" id="SM00508">
    <property type="entry name" value="PostSET"/>
    <property type="match status" value="1"/>
</dbReference>
<gene>
    <name evidence="11" type="ORF">HF086_001418</name>
</gene>
<organism evidence="11 12">
    <name type="scientific">Spodoptera exigua</name>
    <name type="common">Beet armyworm</name>
    <name type="synonym">Noctua fulgens</name>
    <dbReference type="NCBI Taxonomy" id="7107"/>
    <lineage>
        <taxon>Eukaryota</taxon>
        <taxon>Metazoa</taxon>
        <taxon>Ecdysozoa</taxon>
        <taxon>Arthropoda</taxon>
        <taxon>Hexapoda</taxon>
        <taxon>Insecta</taxon>
        <taxon>Pterygota</taxon>
        <taxon>Neoptera</taxon>
        <taxon>Endopterygota</taxon>
        <taxon>Lepidoptera</taxon>
        <taxon>Glossata</taxon>
        <taxon>Ditrysia</taxon>
        <taxon>Noctuoidea</taxon>
        <taxon>Noctuidae</taxon>
        <taxon>Amphipyrinae</taxon>
        <taxon>Spodoptera</taxon>
    </lineage>
</organism>
<dbReference type="GO" id="GO:0008270">
    <property type="term" value="F:zinc ion binding"/>
    <property type="evidence" value="ECO:0007669"/>
    <property type="project" value="InterPro"/>
</dbReference>
<evidence type="ECO:0000313" key="12">
    <source>
        <dbReference type="Proteomes" id="UP000814243"/>
    </source>
</evidence>
<keyword evidence="3" id="KW-0489">Methyltransferase</keyword>
<comment type="caution">
    <text evidence="11">The sequence shown here is derived from an EMBL/GenBank/DDBJ whole genome shotgun (WGS) entry which is preliminary data.</text>
</comment>
<evidence type="ECO:0000313" key="11">
    <source>
        <dbReference type="EMBL" id="KAH9634216.1"/>
    </source>
</evidence>
<dbReference type="AlphaFoldDB" id="A0A922SDZ5"/>
<evidence type="ECO:0000256" key="3">
    <source>
        <dbReference type="ARBA" id="ARBA00022603"/>
    </source>
</evidence>
<evidence type="ECO:0000256" key="6">
    <source>
        <dbReference type="ARBA" id="ARBA00022723"/>
    </source>
</evidence>
<dbReference type="InterPro" id="IPR046341">
    <property type="entry name" value="SET_dom_sf"/>
</dbReference>
<name>A0A922SDZ5_SPOEX</name>
<evidence type="ECO:0000256" key="4">
    <source>
        <dbReference type="ARBA" id="ARBA00022679"/>
    </source>
</evidence>
<feature type="domain" description="Pre-SET" evidence="9">
    <location>
        <begin position="41"/>
        <end position="104"/>
    </location>
</feature>
<keyword evidence="7" id="KW-0862">Zinc</keyword>
<dbReference type="GO" id="GO:0042054">
    <property type="term" value="F:histone methyltransferase activity"/>
    <property type="evidence" value="ECO:0007669"/>
    <property type="project" value="InterPro"/>
</dbReference>
<protein>
    <recommendedName>
        <fullName evidence="13">Histone-lysine N-methyltransferase SETMAR</fullName>
    </recommendedName>
</protein>
<evidence type="ECO:0000259" key="8">
    <source>
        <dbReference type="PROSITE" id="PS50280"/>
    </source>
</evidence>
<dbReference type="InterPro" id="IPR007728">
    <property type="entry name" value="Pre-SET_dom"/>
</dbReference>
<dbReference type="GO" id="GO:0005634">
    <property type="term" value="C:nucleus"/>
    <property type="evidence" value="ECO:0007669"/>
    <property type="project" value="InterPro"/>
</dbReference>
<dbReference type="GO" id="GO:0008170">
    <property type="term" value="F:N-methyltransferase activity"/>
    <property type="evidence" value="ECO:0007669"/>
    <property type="project" value="UniProtKB-ARBA"/>
</dbReference>
<keyword evidence="2" id="KW-0158">Chromosome</keyword>
<feature type="domain" description="SET" evidence="8">
    <location>
        <begin position="107"/>
        <end position="230"/>
    </location>
</feature>
<evidence type="ECO:0000259" key="10">
    <source>
        <dbReference type="PROSITE" id="PS50868"/>
    </source>
</evidence>
<dbReference type="InterPro" id="IPR050973">
    <property type="entry name" value="H3K9_Histone-Lys_N-MTase"/>
</dbReference>
<feature type="domain" description="Post-SET" evidence="10">
    <location>
        <begin position="241"/>
        <end position="257"/>
    </location>
</feature>
<dbReference type="PROSITE" id="PS50280">
    <property type="entry name" value="SET"/>
    <property type="match status" value="1"/>
</dbReference>
<evidence type="ECO:0000256" key="2">
    <source>
        <dbReference type="ARBA" id="ARBA00022454"/>
    </source>
</evidence>
<dbReference type="GO" id="GO:0005694">
    <property type="term" value="C:chromosome"/>
    <property type="evidence" value="ECO:0007669"/>
    <property type="project" value="UniProtKB-SubCell"/>
</dbReference>
<reference evidence="11" key="1">
    <citation type="journal article" date="2021" name="G3 (Bethesda)">
        <title>Genome and transcriptome analysis of the beet armyworm Spodoptera exigua reveals targets for pest control. .</title>
        <authorList>
            <person name="Simon S."/>
            <person name="Breeschoten T."/>
            <person name="Jansen H.J."/>
            <person name="Dirks R.P."/>
            <person name="Schranz M.E."/>
            <person name="Ros V.I.D."/>
        </authorList>
    </citation>
    <scope>NUCLEOTIDE SEQUENCE</scope>
    <source>
        <strain evidence="11">TB_SE_WUR_2020</strain>
    </source>
</reference>
<dbReference type="PROSITE" id="PS50868">
    <property type="entry name" value="POST_SET"/>
    <property type="match status" value="1"/>
</dbReference>
<evidence type="ECO:0000259" key="9">
    <source>
        <dbReference type="PROSITE" id="PS50867"/>
    </source>
</evidence>
<keyword evidence="4" id="KW-0808">Transferase</keyword>
<dbReference type="EMBL" id="JACEFF010000624">
    <property type="protein sequence ID" value="KAH9634216.1"/>
    <property type="molecule type" value="Genomic_DNA"/>
</dbReference>
<keyword evidence="6" id="KW-0479">Metal-binding</keyword>
<evidence type="ECO:0008006" key="13">
    <source>
        <dbReference type="Google" id="ProtNLM"/>
    </source>
</evidence>
<dbReference type="PANTHER" id="PTHR46223">
    <property type="entry name" value="HISTONE-LYSINE N-METHYLTRANSFERASE SUV39H"/>
    <property type="match status" value="1"/>
</dbReference>
<dbReference type="Gene3D" id="2.170.270.10">
    <property type="entry name" value="SET domain"/>
    <property type="match status" value="1"/>
</dbReference>
<evidence type="ECO:0000256" key="7">
    <source>
        <dbReference type="ARBA" id="ARBA00022833"/>
    </source>
</evidence>
<dbReference type="GO" id="GO:0032259">
    <property type="term" value="P:methylation"/>
    <property type="evidence" value="ECO:0007669"/>
    <property type="project" value="UniProtKB-KW"/>
</dbReference>
<dbReference type="PROSITE" id="PS50867">
    <property type="entry name" value="PRE_SET"/>
    <property type="match status" value="1"/>
</dbReference>
<dbReference type="SMART" id="SM00317">
    <property type="entry name" value="SET"/>
    <property type="match status" value="1"/>
</dbReference>
<dbReference type="Pfam" id="PF00856">
    <property type="entry name" value="SET"/>
    <property type="match status" value="1"/>
</dbReference>
<accession>A0A922SDZ5</accession>
<dbReference type="InterPro" id="IPR003616">
    <property type="entry name" value="Post-SET_dom"/>
</dbReference>
<dbReference type="GO" id="GO:0008757">
    <property type="term" value="F:S-adenosylmethionine-dependent methyltransferase activity"/>
    <property type="evidence" value="ECO:0007669"/>
    <property type="project" value="UniProtKB-ARBA"/>
</dbReference>
<dbReference type="PANTHER" id="PTHR46223:SF3">
    <property type="entry name" value="HISTONE-LYSINE N-METHYLTRANSFERASE SET-23"/>
    <property type="match status" value="1"/>
</dbReference>